<keyword evidence="3" id="KW-1185">Reference proteome</keyword>
<dbReference type="EnsemblPlants" id="Solyc00g104740.2.1">
    <property type="protein sequence ID" value="Solyc00g104740.2.1"/>
    <property type="gene ID" value="Solyc00g104740.2"/>
</dbReference>
<dbReference type="AlphaFoldDB" id="A0A494G9T5"/>
<sequence>MRARVVRSSRNVLTVGDQAQDLAAEHSVEQEVFKLVNCAVRVTARGYDGDAGTGEEEKWQWIVNAYKKLLITSLQFLNNIVAQNERRKLMLWVSLFDSTSETVLAPEDIPDTTSTGLKDIPSNPTREPEPPVTKRHVLMAYGMNGEQALNLGGSVPLMKGDWKAMPEEANEGRKTMTANGYVLFVKRNLDFCVEEYLEKYQRDPTYAEVYLDMPRRWMELDPQAKA</sequence>
<evidence type="ECO:0000256" key="1">
    <source>
        <dbReference type="SAM" id="MobiDB-lite"/>
    </source>
</evidence>
<evidence type="ECO:0000313" key="3">
    <source>
        <dbReference type="Proteomes" id="UP000004994"/>
    </source>
</evidence>
<dbReference type="Gramene" id="Solyc00g104740.2.1">
    <property type="protein sequence ID" value="Solyc00g104740.2.1"/>
    <property type="gene ID" value="Solyc00g104740.2"/>
</dbReference>
<dbReference type="PANTHER" id="PTHR13255:SF0">
    <property type="entry name" value="ATAXIN-10"/>
    <property type="match status" value="1"/>
</dbReference>
<name>A0A494G9T5_SOLLC</name>
<organism evidence="2">
    <name type="scientific">Solanum lycopersicum</name>
    <name type="common">Tomato</name>
    <name type="synonym">Lycopersicon esculentum</name>
    <dbReference type="NCBI Taxonomy" id="4081"/>
    <lineage>
        <taxon>Eukaryota</taxon>
        <taxon>Viridiplantae</taxon>
        <taxon>Streptophyta</taxon>
        <taxon>Embryophyta</taxon>
        <taxon>Tracheophyta</taxon>
        <taxon>Spermatophyta</taxon>
        <taxon>Magnoliopsida</taxon>
        <taxon>eudicotyledons</taxon>
        <taxon>Gunneridae</taxon>
        <taxon>Pentapetalae</taxon>
        <taxon>asterids</taxon>
        <taxon>lamiids</taxon>
        <taxon>Solanales</taxon>
        <taxon>Solanaceae</taxon>
        <taxon>Solanoideae</taxon>
        <taxon>Solaneae</taxon>
        <taxon>Solanum</taxon>
        <taxon>Solanum subgen. Lycopersicon</taxon>
    </lineage>
</organism>
<evidence type="ECO:0000313" key="2">
    <source>
        <dbReference type="EnsemblPlants" id="Solyc00g104740.2.1"/>
    </source>
</evidence>
<dbReference type="STRING" id="4081.A0A494G9T5"/>
<proteinExistence type="predicted"/>
<accession>A0A494G9T5</accession>
<reference evidence="2" key="1">
    <citation type="journal article" date="2012" name="Nature">
        <title>The tomato genome sequence provides insights into fleshy fruit evolution.</title>
        <authorList>
            <consortium name="Tomato Genome Consortium"/>
        </authorList>
    </citation>
    <scope>NUCLEOTIDE SEQUENCE [LARGE SCALE GENOMIC DNA]</scope>
    <source>
        <strain evidence="2">cv. Heinz 1706</strain>
    </source>
</reference>
<dbReference type="InterPro" id="IPR051374">
    <property type="entry name" value="Ataxin-10/CTR86_families"/>
</dbReference>
<dbReference type="Proteomes" id="UP000004994">
    <property type="component" value="Unassembled WGS sequence"/>
</dbReference>
<reference evidence="2" key="2">
    <citation type="submission" date="2019-04" db="UniProtKB">
        <authorList>
            <consortium name="EnsemblPlants"/>
        </authorList>
    </citation>
    <scope>IDENTIFICATION</scope>
    <source>
        <strain evidence="2">cv. Heinz 1706</strain>
    </source>
</reference>
<protein>
    <submittedName>
        <fullName evidence="2">Uncharacterized protein</fullName>
    </submittedName>
</protein>
<dbReference type="PANTHER" id="PTHR13255">
    <property type="entry name" value="ATAXIN-10"/>
    <property type="match status" value="1"/>
</dbReference>
<feature type="region of interest" description="Disordered" evidence="1">
    <location>
        <begin position="106"/>
        <end position="131"/>
    </location>
</feature>
<dbReference type="PaxDb" id="4081-Solyc00g104740.1.1"/>
<dbReference type="InParanoid" id="A0A494G9T5"/>